<organism evidence="1 2">
    <name type="scientific">Dorcoceras hygrometricum</name>
    <dbReference type="NCBI Taxonomy" id="472368"/>
    <lineage>
        <taxon>Eukaryota</taxon>
        <taxon>Viridiplantae</taxon>
        <taxon>Streptophyta</taxon>
        <taxon>Embryophyta</taxon>
        <taxon>Tracheophyta</taxon>
        <taxon>Spermatophyta</taxon>
        <taxon>Magnoliopsida</taxon>
        <taxon>eudicotyledons</taxon>
        <taxon>Gunneridae</taxon>
        <taxon>Pentapetalae</taxon>
        <taxon>asterids</taxon>
        <taxon>lamiids</taxon>
        <taxon>Lamiales</taxon>
        <taxon>Gesneriaceae</taxon>
        <taxon>Didymocarpoideae</taxon>
        <taxon>Trichosporeae</taxon>
        <taxon>Loxocarpinae</taxon>
        <taxon>Dorcoceras</taxon>
    </lineage>
</organism>
<proteinExistence type="predicted"/>
<accession>A0A2Z7B9C3</accession>
<dbReference type="AlphaFoldDB" id="A0A2Z7B9C3"/>
<keyword evidence="2" id="KW-1185">Reference proteome</keyword>
<name>A0A2Z7B9C3_9LAMI</name>
<dbReference type="EMBL" id="KV007744">
    <property type="protein sequence ID" value="KZV31103.1"/>
    <property type="molecule type" value="Genomic_DNA"/>
</dbReference>
<reference evidence="1 2" key="1">
    <citation type="journal article" date="2015" name="Proc. Natl. Acad. Sci. U.S.A.">
        <title>The resurrection genome of Boea hygrometrica: A blueprint for survival of dehydration.</title>
        <authorList>
            <person name="Xiao L."/>
            <person name="Yang G."/>
            <person name="Zhang L."/>
            <person name="Yang X."/>
            <person name="Zhao S."/>
            <person name="Ji Z."/>
            <person name="Zhou Q."/>
            <person name="Hu M."/>
            <person name="Wang Y."/>
            <person name="Chen M."/>
            <person name="Xu Y."/>
            <person name="Jin H."/>
            <person name="Xiao X."/>
            <person name="Hu G."/>
            <person name="Bao F."/>
            <person name="Hu Y."/>
            <person name="Wan P."/>
            <person name="Li L."/>
            <person name="Deng X."/>
            <person name="Kuang T."/>
            <person name="Xiang C."/>
            <person name="Zhu J.K."/>
            <person name="Oliver M.J."/>
            <person name="He Y."/>
        </authorList>
    </citation>
    <scope>NUCLEOTIDE SEQUENCE [LARGE SCALE GENOMIC DNA]</scope>
    <source>
        <strain evidence="2">cv. XS01</strain>
    </source>
</reference>
<sequence>MKGGVRSEFHSAGRLCVDKQSQDSVASYSGYRRKQQQHPVESLNEPAVAMNTVPSFAYPVASSTHPVIGKSSRELQYPVAGSTDARYPVDKYTAVARSVVTKNKQQLSEQLLNNQLKNIQPLQAINAQDGKNQWLRFSRAISLNSREQDLYYSGK</sequence>
<evidence type="ECO:0000313" key="2">
    <source>
        <dbReference type="Proteomes" id="UP000250235"/>
    </source>
</evidence>
<evidence type="ECO:0000313" key="1">
    <source>
        <dbReference type="EMBL" id="KZV31103.1"/>
    </source>
</evidence>
<protein>
    <submittedName>
        <fullName evidence="1">Uncharacterized protein</fullName>
    </submittedName>
</protein>
<gene>
    <name evidence="1" type="ORF">F511_18256</name>
</gene>
<dbReference type="Proteomes" id="UP000250235">
    <property type="component" value="Unassembled WGS sequence"/>
</dbReference>